<dbReference type="EMBL" id="VOIH02000007">
    <property type="protein sequence ID" value="KAF3443016.1"/>
    <property type="molecule type" value="Genomic_DNA"/>
</dbReference>
<sequence>MVRRVISWMESPMRSLALFTPFNAVDMYLHLSNGHLRVDDVLKLFYSSCFSLQAFFLKVDSNRLPCLIRRVSPPASKCRIQGIMHNSLVIFLDPREFGSAAATRPFSLSPWFVSPPRDGAEGASPPPRSPARRGHQPVRRWRVGDDRAWVSGSRISRLPSRSASRATQRFGSSLLLGDLRLLVVKSPFQLRRESWTEALEISGVLDRDPSGHILPLSLPLSEAL</sequence>
<accession>A0A8K0ME29</accession>
<organism evidence="2 3">
    <name type="scientific">Rhamnella rubrinervis</name>
    <dbReference type="NCBI Taxonomy" id="2594499"/>
    <lineage>
        <taxon>Eukaryota</taxon>
        <taxon>Viridiplantae</taxon>
        <taxon>Streptophyta</taxon>
        <taxon>Embryophyta</taxon>
        <taxon>Tracheophyta</taxon>
        <taxon>Spermatophyta</taxon>
        <taxon>Magnoliopsida</taxon>
        <taxon>eudicotyledons</taxon>
        <taxon>Gunneridae</taxon>
        <taxon>Pentapetalae</taxon>
        <taxon>rosids</taxon>
        <taxon>fabids</taxon>
        <taxon>Rosales</taxon>
        <taxon>Rhamnaceae</taxon>
        <taxon>rhamnoid group</taxon>
        <taxon>Rhamneae</taxon>
        <taxon>Rhamnella</taxon>
    </lineage>
</organism>
<name>A0A8K0ME29_9ROSA</name>
<protein>
    <submittedName>
        <fullName evidence="2">Uncharacterized protein</fullName>
    </submittedName>
</protein>
<dbReference type="Proteomes" id="UP000796880">
    <property type="component" value="Unassembled WGS sequence"/>
</dbReference>
<evidence type="ECO:0000256" key="1">
    <source>
        <dbReference type="SAM" id="MobiDB-lite"/>
    </source>
</evidence>
<feature type="region of interest" description="Disordered" evidence="1">
    <location>
        <begin position="117"/>
        <end position="137"/>
    </location>
</feature>
<dbReference type="AlphaFoldDB" id="A0A8K0ME29"/>
<reference evidence="2" key="1">
    <citation type="submission" date="2020-03" db="EMBL/GenBank/DDBJ databases">
        <title>A high-quality chromosome-level genome assembly of a woody plant with both climbing and erect habits, Rhamnella rubrinervis.</title>
        <authorList>
            <person name="Lu Z."/>
            <person name="Yang Y."/>
            <person name="Zhu X."/>
            <person name="Sun Y."/>
        </authorList>
    </citation>
    <scope>NUCLEOTIDE SEQUENCE</scope>
    <source>
        <strain evidence="2">BYM</strain>
        <tissue evidence="2">Leaf</tissue>
    </source>
</reference>
<comment type="caution">
    <text evidence="2">The sequence shown here is derived from an EMBL/GenBank/DDBJ whole genome shotgun (WGS) entry which is preliminary data.</text>
</comment>
<proteinExistence type="predicted"/>
<evidence type="ECO:0000313" key="3">
    <source>
        <dbReference type="Proteomes" id="UP000796880"/>
    </source>
</evidence>
<keyword evidence="3" id="KW-1185">Reference proteome</keyword>
<evidence type="ECO:0000313" key="2">
    <source>
        <dbReference type="EMBL" id="KAF3443016.1"/>
    </source>
</evidence>
<gene>
    <name evidence="2" type="ORF">FNV43_RR16937</name>
</gene>